<dbReference type="SUPFAM" id="SSF56059">
    <property type="entry name" value="Glutathione synthetase ATP-binding domain-like"/>
    <property type="match status" value="1"/>
</dbReference>
<dbReference type="Gene3D" id="3.30.470.20">
    <property type="entry name" value="ATP-grasp fold, B domain"/>
    <property type="match status" value="1"/>
</dbReference>
<protein>
    <recommendedName>
        <fullName evidence="4 12">Phosphoribosylamine--glycine ligase</fullName>
        <ecNumber evidence="4 12">6.3.4.13</ecNumber>
    </recommendedName>
    <alternativeName>
        <fullName evidence="12">GARS</fullName>
    </alternativeName>
    <alternativeName>
        <fullName evidence="10 12">Glycinamide ribonucleotide synthetase</fullName>
    </alternativeName>
    <alternativeName>
        <fullName evidence="11 12">Phosphoribosylglycinamide synthetase</fullName>
    </alternativeName>
</protein>
<evidence type="ECO:0000256" key="5">
    <source>
        <dbReference type="ARBA" id="ARBA00022598"/>
    </source>
</evidence>
<evidence type="ECO:0000256" key="9">
    <source>
        <dbReference type="ARBA" id="ARBA00038345"/>
    </source>
</evidence>
<comment type="cofactor">
    <cofactor evidence="1">
        <name>Mn(2+)</name>
        <dbReference type="ChEBI" id="CHEBI:29035"/>
    </cofactor>
</comment>
<evidence type="ECO:0000256" key="3">
    <source>
        <dbReference type="ARBA" id="ARBA00005174"/>
    </source>
</evidence>
<dbReference type="Gene3D" id="3.90.600.10">
    <property type="entry name" value="Phosphoribosylglycinamide synthetase, C-terminal domain"/>
    <property type="match status" value="1"/>
</dbReference>
<dbReference type="HAMAP" id="MF_00138">
    <property type="entry name" value="GARS"/>
    <property type="match status" value="1"/>
</dbReference>
<dbReference type="Gene3D" id="3.30.1490.20">
    <property type="entry name" value="ATP-grasp fold, A domain"/>
    <property type="match status" value="1"/>
</dbReference>
<dbReference type="Pfam" id="PF02843">
    <property type="entry name" value="GARS_C"/>
    <property type="match status" value="1"/>
</dbReference>
<dbReference type="Gene3D" id="3.40.50.20">
    <property type="match status" value="1"/>
</dbReference>
<dbReference type="Proteomes" id="UP000503640">
    <property type="component" value="Unassembled WGS sequence"/>
</dbReference>
<accession>A0A7I9VJP1</accession>
<dbReference type="InterPro" id="IPR011761">
    <property type="entry name" value="ATP-grasp"/>
</dbReference>
<dbReference type="PROSITE" id="PS50975">
    <property type="entry name" value="ATP_GRASP"/>
    <property type="match status" value="1"/>
</dbReference>
<dbReference type="SMART" id="SM01210">
    <property type="entry name" value="GARS_C"/>
    <property type="match status" value="1"/>
</dbReference>
<dbReference type="InterPro" id="IPR020560">
    <property type="entry name" value="PRibGlycinamide_synth_C-dom"/>
</dbReference>
<name>A0A7I9VJP1_9BACT</name>
<keyword evidence="8 13" id="KW-0067">ATP-binding</keyword>
<comment type="similarity">
    <text evidence="9 12">Belongs to the GARS family.</text>
</comment>
<evidence type="ECO:0000256" key="7">
    <source>
        <dbReference type="ARBA" id="ARBA00022755"/>
    </source>
</evidence>
<dbReference type="GO" id="GO:0009113">
    <property type="term" value="P:purine nucleobase biosynthetic process"/>
    <property type="evidence" value="ECO:0007669"/>
    <property type="project" value="InterPro"/>
</dbReference>
<evidence type="ECO:0000256" key="2">
    <source>
        <dbReference type="ARBA" id="ARBA00001946"/>
    </source>
</evidence>
<comment type="catalytic activity">
    <reaction evidence="12">
        <text>5-phospho-beta-D-ribosylamine + glycine + ATP = N(1)-(5-phospho-beta-D-ribosyl)glycinamide + ADP + phosphate + H(+)</text>
        <dbReference type="Rhea" id="RHEA:17453"/>
        <dbReference type="ChEBI" id="CHEBI:15378"/>
        <dbReference type="ChEBI" id="CHEBI:30616"/>
        <dbReference type="ChEBI" id="CHEBI:43474"/>
        <dbReference type="ChEBI" id="CHEBI:57305"/>
        <dbReference type="ChEBI" id="CHEBI:58681"/>
        <dbReference type="ChEBI" id="CHEBI:143788"/>
        <dbReference type="ChEBI" id="CHEBI:456216"/>
        <dbReference type="EC" id="6.3.4.13"/>
    </reaction>
</comment>
<dbReference type="PANTHER" id="PTHR43472">
    <property type="entry name" value="PHOSPHORIBOSYLAMINE--GLYCINE LIGASE"/>
    <property type="match status" value="1"/>
</dbReference>
<dbReference type="SUPFAM" id="SSF51246">
    <property type="entry name" value="Rudiment single hybrid motif"/>
    <property type="match status" value="1"/>
</dbReference>
<dbReference type="SUPFAM" id="SSF52440">
    <property type="entry name" value="PreATP-grasp domain"/>
    <property type="match status" value="1"/>
</dbReference>
<dbReference type="EMBL" id="BJTG01000002">
    <property type="protein sequence ID" value="GEJ56360.1"/>
    <property type="molecule type" value="Genomic_DNA"/>
</dbReference>
<dbReference type="InterPro" id="IPR011054">
    <property type="entry name" value="Rudment_hybrid_motif"/>
</dbReference>
<dbReference type="EC" id="6.3.4.13" evidence="4 12"/>
<evidence type="ECO:0000256" key="12">
    <source>
        <dbReference type="HAMAP-Rule" id="MF_00138"/>
    </source>
</evidence>
<dbReference type="InterPro" id="IPR000115">
    <property type="entry name" value="PRibGlycinamide_synth"/>
</dbReference>
<dbReference type="Pfam" id="PF01071">
    <property type="entry name" value="GARS_A"/>
    <property type="match status" value="1"/>
</dbReference>
<dbReference type="InterPro" id="IPR016185">
    <property type="entry name" value="PreATP-grasp_dom_sf"/>
</dbReference>
<dbReference type="GO" id="GO:0006189">
    <property type="term" value="P:'de novo' IMP biosynthetic process"/>
    <property type="evidence" value="ECO:0007669"/>
    <property type="project" value="UniProtKB-UniRule"/>
</dbReference>
<keyword evidence="7 12" id="KW-0658">Purine biosynthesis</keyword>
<sequence>MRILLVGSGGREHALAWKIAQSPLVEELWCAPGNPGAARVAKLLPIAADDVEALAGAALRLAADLVVVGPEAPLVGGLADRLAAAGIPVFGPTAGAAEIEGSKAFAKDVMLAAGIPTAAHGTFTELAPALDFARTRQGRVVVKADGLAAGKGVVVAGSLDEAERALRDMLVGHVHGAAGATVVVEERLEGREASVIALTDGERVRLLPSAQDHKRVGDGDTGPNTGGMGAFSPAPQVTAEVAREVEARVLLPAIRELAKRGRPFRGALYAGLMFTPAGLRVLEFNARLGDPETQPILMRLRGDLVPALLAAARGDLSGITLDVDPRPAVGIVLAAERYPARPVTGDVLAGLDGPFDEGVQIFQAGTTRAPDGRVVSSGGRVLTACALGDDLAAARTRAYAALGRVRLRGGHFRKDIGLQGGTYT</sequence>
<evidence type="ECO:0000259" key="14">
    <source>
        <dbReference type="PROSITE" id="PS50975"/>
    </source>
</evidence>
<reference evidence="16" key="1">
    <citation type="journal article" date="2020" name="Appl. Environ. Microbiol.">
        <title>Diazotrophic Anaeromyxobacter Isolates from Soils.</title>
        <authorList>
            <person name="Masuda Y."/>
            <person name="Yamanaka H."/>
            <person name="Xu Z.X."/>
            <person name="Shiratori Y."/>
            <person name="Aono T."/>
            <person name="Amachi S."/>
            <person name="Senoo K."/>
            <person name="Itoh H."/>
        </authorList>
    </citation>
    <scope>NUCLEOTIDE SEQUENCE [LARGE SCALE GENOMIC DNA]</scope>
    <source>
        <strain evidence="16">R267</strain>
    </source>
</reference>
<evidence type="ECO:0000256" key="11">
    <source>
        <dbReference type="ARBA" id="ARBA00042864"/>
    </source>
</evidence>
<dbReference type="UniPathway" id="UPA00074">
    <property type="reaction ID" value="UER00125"/>
</dbReference>
<evidence type="ECO:0000256" key="4">
    <source>
        <dbReference type="ARBA" id="ARBA00013255"/>
    </source>
</evidence>
<gene>
    <name evidence="12 15" type="primary">purD</name>
    <name evidence="15" type="ORF">AMYX_11010</name>
</gene>
<evidence type="ECO:0000313" key="15">
    <source>
        <dbReference type="EMBL" id="GEJ56360.1"/>
    </source>
</evidence>
<organism evidence="15 16">
    <name type="scientific">Anaeromyxobacter diazotrophicus</name>
    <dbReference type="NCBI Taxonomy" id="2590199"/>
    <lineage>
        <taxon>Bacteria</taxon>
        <taxon>Pseudomonadati</taxon>
        <taxon>Myxococcota</taxon>
        <taxon>Myxococcia</taxon>
        <taxon>Myxococcales</taxon>
        <taxon>Cystobacterineae</taxon>
        <taxon>Anaeromyxobacteraceae</taxon>
        <taxon>Anaeromyxobacter</taxon>
    </lineage>
</organism>
<evidence type="ECO:0000256" key="13">
    <source>
        <dbReference type="PROSITE-ProRule" id="PRU00409"/>
    </source>
</evidence>
<evidence type="ECO:0000256" key="6">
    <source>
        <dbReference type="ARBA" id="ARBA00022741"/>
    </source>
</evidence>
<dbReference type="NCBIfam" id="TIGR00877">
    <property type="entry name" value="purD"/>
    <property type="match status" value="1"/>
</dbReference>
<evidence type="ECO:0000256" key="1">
    <source>
        <dbReference type="ARBA" id="ARBA00001936"/>
    </source>
</evidence>
<dbReference type="GO" id="GO:0004637">
    <property type="term" value="F:phosphoribosylamine-glycine ligase activity"/>
    <property type="evidence" value="ECO:0007669"/>
    <property type="project" value="UniProtKB-UniRule"/>
</dbReference>
<dbReference type="SMART" id="SM01209">
    <property type="entry name" value="GARS_A"/>
    <property type="match status" value="1"/>
</dbReference>
<evidence type="ECO:0000256" key="10">
    <source>
        <dbReference type="ARBA" id="ARBA00042242"/>
    </source>
</evidence>
<dbReference type="GO" id="GO:0005524">
    <property type="term" value="F:ATP binding"/>
    <property type="evidence" value="ECO:0007669"/>
    <property type="project" value="UniProtKB-UniRule"/>
</dbReference>
<keyword evidence="5 12" id="KW-0436">Ligase</keyword>
<keyword evidence="16" id="KW-1185">Reference proteome</keyword>
<evidence type="ECO:0000256" key="8">
    <source>
        <dbReference type="ARBA" id="ARBA00022840"/>
    </source>
</evidence>
<comment type="caution">
    <text evidence="15">The sequence shown here is derived from an EMBL/GenBank/DDBJ whole genome shotgun (WGS) entry which is preliminary data.</text>
</comment>
<dbReference type="PANTHER" id="PTHR43472:SF1">
    <property type="entry name" value="PHOSPHORIBOSYLAMINE--GLYCINE LIGASE, CHLOROPLASTIC"/>
    <property type="match status" value="1"/>
</dbReference>
<dbReference type="InterPro" id="IPR020562">
    <property type="entry name" value="PRibGlycinamide_synth_N"/>
</dbReference>
<dbReference type="InterPro" id="IPR020561">
    <property type="entry name" value="PRibGlycinamid_synth_ATP-grasp"/>
</dbReference>
<comment type="cofactor">
    <cofactor evidence="2">
        <name>Mg(2+)</name>
        <dbReference type="ChEBI" id="CHEBI:18420"/>
    </cofactor>
</comment>
<evidence type="ECO:0000313" key="16">
    <source>
        <dbReference type="Proteomes" id="UP000503640"/>
    </source>
</evidence>
<dbReference type="InterPro" id="IPR020559">
    <property type="entry name" value="PRibGlycinamide_synth_CS"/>
</dbReference>
<dbReference type="AlphaFoldDB" id="A0A7I9VJP1"/>
<dbReference type="Pfam" id="PF02844">
    <property type="entry name" value="GARS_N"/>
    <property type="match status" value="1"/>
</dbReference>
<proteinExistence type="inferred from homology"/>
<dbReference type="InterPro" id="IPR013815">
    <property type="entry name" value="ATP_grasp_subdomain_1"/>
</dbReference>
<dbReference type="InterPro" id="IPR037123">
    <property type="entry name" value="PRibGlycinamide_synth_C_sf"/>
</dbReference>
<keyword evidence="6 13" id="KW-0547">Nucleotide-binding</keyword>
<dbReference type="PROSITE" id="PS00184">
    <property type="entry name" value="GARS"/>
    <property type="match status" value="1"/>
</dbReference>
<dbReference type="RefSeq" id="WP_176063763.1">
    <property type="nucleotide sequence ID" value="NZ_BJTG01000002.1"/>
</dbReference>
<dbReference type="GO" id="GO:0046872">
    <property type="term" value="F:metal ion binding"/>
    <property type="evidence" value="ECO:0007669"/>
    <property type="project" value="InterPro"/>
</dbReference>
<feature type="domain" description="ATP-grasp" evidence="14">
    <location>
        <begin position="107"/>
        <end position="313"/>
    </location>
</feature>
<comment type="pathway">
    <text evidence="3 12">Purine metabolism; IMP biosynthesis via de novo pathway; N(1)-(5-phospho-D-ribosyl)glycinamide from 5-phospho-alpha-D-ribose 1-diphosphate: step 2/2.</text>
</comment>